<name>A0ABS0YVW9_9BACT</name>
<accession>A0ABS0YVW9</accession>
<organism evidence="1 2">
    <name type="scientific">Geomonas propionica</name>
    <dbReference type="NCBI Taxonomy" id="2798582"/>
    <lineage>
        <taxon>Bacteria</taxon>
        <taxon>Pseudomonadati</taxon>
        <taxon>Thermodesulfobacteriota</taxon>
        <taxon>Desulfuromonadia</taxon>
        <taxon>Geobacterales</taxon>
        <taxon>Geobacteraceae</taxon>
        <taxon>Geomonas</taxon>
    </lineage>
</organism>
<dbReference type="Proteomes" id="UP000641025">
    <property type="component" value="Unassembled WGS sequence"/>
</dbReference>
<protein>
    <recommendedName>
        <fullName evidence="3">Chemotaxis methyl-accepting receptor HlyB-like 4HB MCP domain-containing protein</fullName>
    </recommendedName>
</protein>
<sequence>MNKAKYVLMLMLVIGLYGAVSKYNSSQYLDNSKQAYKHISQNLVICGKMLSEYSILLEASGYMSPQTLDSMFLSVYEKSYGNHSEKIKLLNSKKLQDTMGKLKNPPEKYKMFYSKLIAYYGEYSKLEKLVATAQGSEIRSSIRDINQSIVEVETLERQLDVMLK</sequence>
<dbReference type="RefSeq" id="WP_199396546.1">
    <property type="nucleotide sequence ID" value="NZ_JAEMHK010000015.1"/>
</dbReference>
<dbReference type="EMBL" id="JAEMHK010000015">
    <property type="protein sequence ID" value="MBJ6802069.1"/>
    <property type="molecule type" value="Genomic_DNA"/>
</dbReference>
<proteinExistence type="predicted"/>
<evidence type="ECO:0000313" key="2">
    <source>
        <dbReference type="Proteomes" id="UP000641025"/>
    </source>
</evidence>
<evidence type="ECO:0008006" key="3">
    <source>
        <dbReference type="Google" id="ProtNLM"/>
    </source>
</evidence>
<reference evidence="1 2" key="1">
    <citation type="submission" date="2020-12" db="EMBL/GenBank/DDBJ databases">
        <title>Geomonas sp. Red259, isolated from paddy soil.</title>
        <authorList>
            <person name="Xu Z."/>
            <person name="Zhang Z."/>
            <person name="Masuda Y."/>
            <person name="Itoh H."/>
            <person name="Senoo K."/>
        </authorList>
    </citation>
    <scope>NUCLEOTIDE SEQUENCE [LARGE SCALE GENOMIC DNA]</scope>
    <source>
        <strain evidence="1 2">Red259</strain>
    </source>
</reference>
<gene>
    <name evidence="1" type="ORF">JFN90_18230</name>
</gene>
<keyword evidence="2" id="KW-1185">Reference proteome</keyword>
<evidence type="ECO:0000313" key="1">
    <source>
        <dbReference type="EMBL" id="MBJ6802069.1"/>
    </source>
</evidence>
<comment type="caution">
    <text evidence="1">The sequence shown here is derived from an EMBL/GenBank/DDBJ whole genome shotgun (WGS) entry which is preliminary data.</text>
</comment>